<evidence type="ECO:0000313" key="2">
    <source>
        <dbReference type="EMBL" id="MCD7452453.1"/>
    </source>
</evidence>
<accession>A0ABS8S0D9</accession>
<evidence type="ECO:0000256" key="1">
    <source>
        <dbReference type="SAM" id="MobiDB-lite"/>
    </source>
</evidence>
<keyword evidence="3" id="KW-1185">Reference proteome</keyword>
<proteinExistence type="predicted"/>
<gene>
    <name evidence="2" type="ORF">HAX54_016627</name>
</gene>
<feature type="region of interest" description="Disordered" evidence="1">
    <location>
        <begin position="112"/>
        <end position="137"/>
    </location>
</feature>
<feature type="region of interest" description="Disordered" evidence="1">
    <location>
        <begin position="506"/>
        <end position="539"/>
    </location>
</feature>
<dbReference type="Proteomes" id="UP000823775">
    <property type="component" value="Unassembled WGS sequence"/>
</dbReference>
<evidence type="ECO:0000313" key="3">
    <source>
        <dbReference type="Proteomes" id="UP000823775"/>
    </source>
</evidence>
<reference evidence="2 3" key="1">
    <citation type="journal article" date="2021" name="BMC Genomics">
        <title>Datura genome reveals duplications of psychoactive alkaloid biosynthetic genes and high mutation rate following tissue culture.</title>
        <authorList>
            <person name="Rajewski A."/>
            <person name="Carter-House D."/>
            <person name="Stajich J."/>
            <person name="Litt A."/>
        </authorList>
    </citation>
    <scope>NUCLEOTIDE SEQUENCE [LARGE SCALE GENOMIC DNA]</scope>
    <source>
        <strain evidence="2">AR-01</strain>
    </source>
</reference>
<comment type="caution">
    <text evidence="2">The sequence shown here is derived from an EMBL/GenBank/DDBJ whole genome shotgun (WGS) entry which is preliminary data.</text>
</comment>
<protein>
    <submittedName>
        <fullName evidence="2">Uncharacterized protein</fullName>
    </submittedName>
</protein>
<name>A0ABS8S0D9_DATST</name>
<organism evidence="2 3">
    <name type="scientific">Datura stramonium</name>
    <name type="common">Jimsonweed</name>
    <name type="synonym">Common thornapple</name>
    <dbReference type="NCBI Taxonomy" id="4076"/>
    <lineage>
        <taxon>Eukaryota</taxon>
        <taxon>Viridiplantae</taxon>
        <taxon>Streptophyta</taxon>
        <taxon>Embryophyta</taxon>
        <taxon>Tracheophyta</taxon>
        <taxon>Spermatophyta</taxon>
        <taxon>Magnoliopsida</taxon>
        <taxon>eudicotyledons</taxon>
        <taxon>Gunneridae</taxon>
        <taxon>Pentapetalae</taxon>
        <taxon>asterids</taxon>
        <taxon>lamiids</taxon>
        <taxon>Solanales</taxon>
        <taxon>Solanaceae</taxon>
        <taxon>Solanoideae</taxon>
        <taxon>Datureae</taxon>
        <taxon>Datura</taxon>
    </lineage>
</organism>
<dbReference type="EMBL" id="JACEIK010000208">
    <property type="protein sequence ID" value="MCD7452453.1"/>
    <property type="molecule type" value="Genomic_DNA"/>
</dbReference>
<sequence length="539" mass="60508">MERMEEYYVEFKEKLSIHAEAQFEVDSLKNAFPDIYDHIGIVTWVHSPYLLTYIFKNWCGNSMLYTGPGNSSSGTRAAQIHFHSNHRFGRGGYRTVRADGMITLATNTNKDSPAMKRAKCTTRKTSPPPLASSTTSTAQFHPTIVHAPTPSDFLNIAQRAQEHESRVLNLAKAIPSMIQNAIKKVLQPAKDKLKSLCSTVEVLENEAIVDDDIFEWEMEEEVVGELIADVFLKGEELEEEKRSIHAKAQFEVDSFKNSFPDINDQIGMCDWGPYTILVDPYFSELVWEFYASYKARKQLLKHKGRIDTLPCLPSIWVRGIEVPITPEKINSLYWVEPIQLHLIFRKKVENKGNQFQWVANMISLGQPQGAISRDLIYHRDLNFEAHIWTVPADSIITLSTKTDKAASAMKRAKCTTCNTSPSASSTTSTSQFHLAVVHALTPPDLLKIAQRAKEHEIHILKLGKAIPSMIQTSIKKVLQPAKDELKSVCSTVEVLENEVISLREEVSALDKSPSTRNANPPEPAAVSVQLEAPKSPPDD</sequence>